<dbReference type="AlphaFoldDB" id="A0A5M3MUP1"/>
<feature type="region of interest" description="Disordered" evidence="5">
    <location>
        <begin position="496"/>
        <end position="642"/>
    </location>
</feature>
<dbReference type="EMBL" id="JH711576">
    <property type="protein sequence ID" value="EIW82826.1"/>
    <property type="molecule type" value="Genomic_DNA"/>
</dbReference>
<dbReference type="Gene3D" id="3.80.10.10">
    <property type="entry name" value="Ribonuclease Inhibitor"/>
    <property type="match status" value="2"/>
</dbReference>
<feature type="region of interest" description="Disordered" evidence="5">
    <location>
        <begin position="265"/>
        <end position="307"/>
    </location>
</feature>
<keyword evidence="3" id="KW-0433">Leucine-rich repeat</keyword>
<dbReference type="KEGG" id="cput:CONPUDRAFT_136061"/>
<feature type="compositionally biased region" description="Polar residues" evidence="5">
    <location>
        <begin position="567"/>
        <end position="581"/>
    </location>
</feature>
<dbReference type="OrthoDB" id="676979at2759"/>
<protein>
    <recommendedName>
        <fullName evidence="8">L domain-like protein</fullName>
    </recommendedName>
</protein>
<gene>
    <name evidence="6" type="ORF">CONPUDRAFT_136061</name>
</gene>
<comment type="subcellular location">
    <subcellularLocation>
        <location evidence="1">Cytoplasm</location>
    </subcellularLocation>
</comment>
<evidence type="ECO:0008006" key="8">
    <source>
        <dbReference type="Google" id="ProtNLM"/>
    </source>
</evidence>
<dbReference type="Pfam" id="PF13855">
    <property type="entry name" value="LRR_8"/>
    <property type="match status" value="1"/>
</dbReference>
<dbReference type="SMART" id="SM00369">
    <property type="entry name" value="LRR_TYP"/>
    <property type="match status" value="4"/>
</dbReference>
<evidence type="ECO:0000256" key="2">
    <source>
        <dbReference type="ARBA" id="ARBA00022490"/>
    </source>
</evidence>
<evidence type="ECO:0000256" key="1">
    <source>
        <dbReference type="ARBA" id="ARBA00004496"/>
    </source>
</evidence>
<evidence type="ECO:0000256" key="3">
    <source>
        <dbReference type="ARBA" id="ARBA00022614"/>
    </source>
</evidence>
<sequence>MSNPPETGDNYVRRLTSFIRTNERGLAEAGFVRRRAEKRHSLSTTNAPSSSGSLLNPMSWFAFSSSAAQGNTAPAAKPVIFTIDTQRLFYVLMRIEDIGINVGSLDVHVDNSAKPMMYVDVFGNKDKSETLSLASFRSSLSVVSGLSLGGGWWGKQEEQSIENELKYLYSSFTKLPALSIKPPGPKTLAELEGEPPNENALPLDAFKNVQTLEVSDIDPKCLLGWDKLSDGLKSLKVVRSGIGDISEIFINPVIEDQARRERSMHIDDLNRGPRRQPSFHSTKLPDTVPEDSEETPTAESTSFDLPSPCPSLPSYKWSALRHLSLHDNSLTSLSTDTLSYLTSLTHLDLSSNLFVNVPDGLGALHNLVWLNLEDNMIESVLGIYANLGQILYLNLSSNRLESLCGLERLMGLERINLRANNVDESAEVGRLATLPHITDVWIEGNPLTEIEDDYRTTCFNYFAKEGKEILLDGLPPSFYERRGIVAPVERMAPLRAPVSAPSPPTIAVGARGAKSSSPPKQPSPNIVPSTSLSSPEAAAVSSRTKSAAATPVPKPRKRKTKRIVDLNGTSPESIDFSSTSRPPLMSDRTAVPGTRAQTNGARFSPPAIARNGGSHTREVSIASILEPSGEGSNELPPEAQRDAELYRKRIEALRSDMGDGWLKVFSQSSPGASRVGSPSR</sequence>
<reference evidence="7" key="1">
    <citation type="journal article" date="2012" name="Science">
        <title>The Paleozoic origin of enzymatic lignin decomposition reconstructed from 31 fungal genomes.</title>
        <authorList>
            <person name="Floudas D."/>
            <person name="Binder M."/>
            <person name="Riley R."/>
            <person name="Barry K."/>
            <person name="Blanchette R.A."/>
            <person name="Henrissat B."/>
            <person name="Martinez A.T."/>
            <person name="Otillar R."/>
            <person name="Spatafora J.W."/>
            <person name="Yadav J.S."/>
            <person name="Aerts A."/>
            <person name="Benoit I."/>
            <person name="Boyd A."/>
            <person name="Carlson A."/>
            <person name="Copeland A."/>
            <person name="Coutinho P.M."/>
            <person name="de Vries R.P."/>
            <person name="Ferreira P."/>
            <person name="Findley K."/>
            <person name="Foster B."/>
            <person name="Gaskell J."/>
            <person name="Glotzer D."/>
            <person name="Gorecki P."/>
            <person name="Heitman J."/>
            <person name="Hesse C."/>
            <person name="Hori C."/>
            <person name="Igarashi K."/>
            <person name="Jurgens J.A."/>
            <person name="Kallen N."/>
            <person name="Kersten P."/>
            <person name="Kohler A."/>
            <person name="Kuees U."/>
            <person name="Kumar T.K.A."/>
            <person name="Kuo A."/>
            <person name="LaButti K."/>
            <person name="Larrondo L.F."/>
            <person name="Lindquist E."/>
            <person name="Ling A."/>
            <person name="Lombard V."/>
            <person name="Lucas S."/>
            <person name="Lundell T."/>
            <person name="Martin R."/>
            <person name="McLaughlin D.J."/>
            <person name="Morgenstern I."/>
            <person name="Morin E."/>
            <person name="Murat C."/>
            <person name="Nagy L.G."/>
            <person name="Nolan M."/>
            <person name="Ohm R.A."/>
            <person name="Patyshakuliyeva A."/>
            <person name="Rokas A."/>
            <person name="Ruiz-Duenas F.J."/>
            <person name="Sabat G."/>
            <person name="Salamov A."/>
            <person name="Samejima M."/>
            <person name="Schmutz J."/>
            <person name="Slot J.C."/>
            <person name="St John F."/>
            <person name="Stenlid J."/>
            <person name="Sun H."/>
            <person name="Sun S."/>
            <person name="Syed K."/>
            <person name="Tsang A."/>
            <person name="Wiebenga A."/>
            <person name="Young D."/>
            <person name="Pisabarro A."/>
            <person name="Eastwood D.C."/>
            <person name="Martin F."/>
            <person name="Cullen D."/>
            <person name="Grigoriev I.V."/>
            <person name="Hibbett D.S."/>
        </authorList>
    </citation>
    <scope>NUCLEOTIDE SEQUENCE [LARGE SCALE GENOMIC DNA]</scope>
    <source>
        <strain evidence="7">RWD-64-598 SS2</strain>
    </source>
</reference>
<dbReference type="PANTHER" id="PTHR15454:SF69">
    <property type="entry name" value="SERINE_THREONINE-PROTEIN KINASE 11-INTERACTING PROTEIN"/>
    <property type="match status" value="1"/>
</dbReference>
<dbReference type="GeneID" id="19200845"/>
<name>A0A5M3MUP1_CONPW</name>
<evidence type="ECO:0000256" key="4">
    <source>
        <dbReference type="ARBA" id="ARBA00022737"/>
    </source>
</evidence>
<dbReference type="Proteomes" id="UP000053558">
    <property type="component" value="Unassembled WGS sequence"/>
</dbReference>
<dbReference type="OMA" id="RQDFGNT"/>
<evidence type="ECO:0000313" key="6">
    <source>
        <dbReference type="EMBL" id="EIW82826.1"/>
    </source>
</evidence>
<dbReference type="PROSITE" id="PS51450">
    <property type="entry name" value="LRR"/>
    <property type="match status" value="1"/>
</dbReference>
<dbReference type="SUPFAM" id="SSF52075">
    <property type="entry name" value="Outer arm dynein light chain 1"/>
    <property type="match status" value="1"/>
</dbReference>
<evidence type="ECO:0000256" key="5">
    <source>
        <dbReference type="SAM" id="MobiDB-lite"/>
    </source>
</evidence>
<dbReference type="InterPro" id="IPR003591">
    <property type="entry name" value="Leu-rich_rpt_typical-subtyp"/>
</dbReference>
<dbReference type="InterPro" id="IPR032675">
    <property type="entry name" value="LRR_dom_sf"/>
</dbReference>
<dbReference type="RefSeq" id="XP_007766786.1">
    <property type="nucleotide sequence ID" value="XM_007768596.1"/>
</dbReference>
<keyword evidence="7" id="KW-1185">Reference proteome</keyword>
<proteinExistence type="predicted"/>
<accession>A0A5M3MUP1</accession>
<organism evidence="6 7">
    <name type="scientific">Coniophora puteana (strain RWD-64-598)</name>
    <name type="common">Brown rot fungus</name>
    <dbReference type="NCBI Taxonomy" id="741705"/>
    <lineage>
        <taxon>Eukaryota</taxon>
        <taxon>Fungi</taxon>
        <taxon>Dikarya</taxon>
        <taxon>Basidiomycota</taxon>
        <taxon>Agaricomycotina</taxon>
        <taxon>Agaricomycetes</taxon>
        <taxon>Agaricomycetidae</taxon>
        <taxon>Boletales</taxon>
        <taxon>Coniophorineae</taxon>
        <taxon>Coniophoraceae</taxon>
        <taxon>Coniophora</taxon>
    </lineage>
</organism>
<dbReference type="InterPro" id="IPR001611">
    <property type="entry name" value="Leu-rich_rpt"/>
</dbReference>
<keyword evidence="2" id="KW-0963">Cytoplasm</keyword>
<dbReference type="PANTHER" id="PTHR15454">
    <property type="entry name" value="NISCHARIN RELATED"/>
    <property type="match status" value="1"/>
</dbReference>
<evidence type="ECO:0000313" key="7">
    <source>
        <dbReference type="Proteomes" id="UP000053558"/>
    </source>
</evidence>
<keyword evidence="4" id="KW-0677">Repeat</keyword>
<dbReference type="GO" id="GO:0005737">
    <property type="term" value="C:cytoplasm"/>
    <property type="evidence" value="ECO:0007669"/>
    <property type="project" value="UniProtKB-SubCell"/>
</dbReference>
<comment type="caution">
    <text evidence="6">The sequence shown here is derived from an EMBL/GenBank/DDBJ whole genome shotgun (WGS) entry which is preliminary data.</text>
</comment>